<gene>
    <name evidence="1" type="ORF">Ccrd_010783</name>
</gene>
<dbReference type="Gramene" id="KVI10815">
    <property type="protein sequence ID" value="KVI10815"/>
    <property type="gene ID" value="Ccrd_010783"/>
</dbReference>
<organism evidence="1 2">
    <name type="scientific">Cynara cardunculus var. scolymus</name>
    <name type="common">Globe artichoke</name>
    <name type="synonym">Cynara scolymus</name>
    <dbReference type="NCBI Taxonomy" id="59895"/>
    <lineage>
        <taxon>Eukaryota</taxon>
        <taxon>Viridiplantae</taxon>
        <taxon>Streptophyta</taxon>
        <taxon>Embryophyta</taxon>
        <taxon>Tracheophyta</taxon>
        <taxon>Spermatophyta</taxon>
        <taxon>Magnoliopsida</taxon>
        <taxon>eudicotyledons</taxon>
        <taxon>Gunneridae</taxon>
        <taxon>Pentapetalae</taxon>
        <taxon>asterids</taxon>
        <taxon>campanulids</taxon>
        <taxon>Asterales</taxon>
        <taxon>Asteraceae</taxon>
        <taxon>Carduoideae</taxon>
        <taxon>Cardueae</taxon>
        <taxon>Carduinae</taxon>
        <taxon>Cynara</taxon>
    </lineage>
</organism>
<sequence length="116" mass="13340">MPARIGHYDSSLHIIAIPFHVKEALHYLASWFFQNALRCDSDLTFKGIRVVSTEQLSGSLSFQPWNFPMRYVDIGIPANNKGQENPDASQNCRTKSRRGLFTIKTSLYEDIEHQIR</sequence>
<keyword evidence="2" id="KW-1185">Reference proteome</keyword>
<dbReference type="Proteomes" id="UP000243975">
    <property type="component" value="Unassembled WGS sequence"/>
</dbReference>
<protein>
    <submittedName>
        <fullName evidence="1">Uncharacterized protein</fullName>
    </submittedName>
</protein>
<reference evidence="1 2" key="1">
    <citation type="journal article" date="2016" name="Sci. Rep.">
        <title>The genome sequence of the outbreeding globe artichoke constructed de novo incorporating a phase-aware low-pass sequencing strategy of F1 progeny.</title>
        <authorList>
            <person name="Scaglione D."/>
            <person name="Reyes-Chin-Wo S."/>
            <person name="Acquadro A."/>
            <person name="Froenicke L."/>
            <person name="Portis E."/>
            <person name="Beitel C."/>
            <person name="Tirone M."/>
            <person name="Mauro R."/>
            <person name="Lo Monaco A."/>
            <person name="Mauromicale G."/>
            <person name="Faccioli P."/>
            <person name="Cattivelli L."/>
            <person name="Rieseberg L."/>
            <person name="Michelmore R."/>
            <person name="Lanteri S."/>
        </authorList>
    </citation>
    <scope>NUCLEOTIDE SEQUENCE [LARGE SCALE GENOMIC DNA]</scope>
    <source>
        <strain evidence="1">2C</strain>
    </source>
</reference>
<dbReference type="AlphaFoldDB" id="A0A118K6L2"/>
<comment type="caution">
    <text evidence="1">The sequence shown here is derived from an EMBL/GenBank/DDBJ whole genome shotgun (WGS) entry which is preliminary data.</text>
</comment>
<dbReference type="EMBL" id="LEKV01000996">
    <property type="protein sequence ID" value="KVI10815.1"/>
    <property type="molecule type" value="Genomic_DNA"/>
</dbReference>
<accession>A0A118K6L2</accession>
<name>A0A118K6L2_CYNCS</name>
<evidence type="ECO:0000313" key="1">
    <source>
        <dbReference type="EMBL" id="KVI10815.1"/>
    </source>
</evidence>
<proteinExistence type="predicted"/>
<evidence type="ECO:0000313" key="2">
    <source>
        <dbReference type="Proteomes" id="UP000243975"/>
    </source>
</evidence>